<sequence length="159" mass="17599">MGKLSSLITTAVFIGAVAVLVYFCCRVKRKRNLTWNNWQDAFRQNPNQQACEGGQNSQTNVHPAMGPGPASYDSHVPHSIVNPNVSYPYGQPYPYPDGQTYPGQHAIPYPVGQPNMPMPGMINYDARQMQPAPYTYPPRHPDDLPPPYSAVVGPNAPKY</sequence>
<comment type="caution">
    <text evidence="3">The sequence shown here is derived from an EMBL/GenBank/DDBJ whole genome shotgun (WGS) entry which is preliminary data.</text>
</comment>
<gene>
    <name evidence="3" type="ORF">AFUS01_LOCUS44847</name>
</gene>
<proteinExistence type="predicted"/>
<evidence type="ECO:0000256" key="1">
    <source>
        <dbReference type="SAM" id="MobiDB-lite"/>
    </source>
</evidence>
<dbReference type="AlphaFoldDB" id="A0A8J2Q0E7"/>
<name>A0A8J2Q0E7_9HEXA</name>
<dbReference type="Proteomes" id="UP000708208">
    <property type="component" value="Unassembled WGS sequence"/>
</dbReference>
<protein>
    <submittedName>
        <fullName evidence="3">Uncharacterized protein</fullName>
    </submittedName>
</protein>
<evidence type="ECO:0000256" key="2">
    <source>
        <dbReference type="SAM" id="Phobius"/>
    </source>
</evidence>
<keyword evidence="2" id="KW-0472">Membrane</keyword>
<keyword evidence="2" id="KW-0812">Transmembrane</keyword>
<feature type="region of interest" description="Disordered" evidence="1">
    <location>
        <begin position="49"/>
        <end position="77"/>
    </location>
</feature>
<dbReference type="EMBL" id="CAJVCH010570638">
    <property type="protein sequence ID" value="CAG7835482.1"/>
    <property type="molecule type" value="Genomic_DNA"/>
</dbReference>
<dbReference type="OrthoDB" id="10641822at2759"/>
<keyword evidence="4" id="KW-1185">Reference proteome</keyword>
<reference evidence="3" key="1">
    <citation type="submission" date="2021-06" db="EMBL/GenBank/DDBJ databases">
        <authorList>
            <person name="Hodson N. C."/>
            <person name="Mongue J. A."/>
            <person name="Jaron S. K."/>
        </authorList>
    </citation>
    <scope>NUCLEOTIDE SEQUENCE</scope>
</reference>
<organism evidence="3 4">
    <name type="scientific">Allacma fusca</name>
    <dbReference type="NCBI Taxonomy" id="39272"/>
    <lineage>
        <taxon>Eukaryota</taxon>
        <taxon>Metazoa</taxon>
        <taxon>Ecdysozoa</taxon>
        <taxon>Arthropoda</taxon>
        <taxon>Hexapoda</taxon>
        <taxon>Collembola</taxon>
        <taxon>Symphypleona</taxon>
        <taxon>Sminthuridae</taxon>
        <taxon>Allacma</taxon>
    </lineage>
</organism>
<feature type="transmembrane region" description="Helical" evidence="2">
    <location>
        <begin position="6"/>
        <end position="25"/>
    </location>
</feature>
<accession>A0A8J2Q0E7</accession>
<keyword evidence="2" id="KW-1133">Transmembrane helix</keyword>
<feature type="compositionally biased region" description="Polar residues" evidence="1">
    <location>
        <begin position="49"/>
        <end position="61"/>
    </location>
</feature>
<feature type="region of interest" description="Disordered" evidence="1">
    <location>
        <begin position="130"/>
        <end position="159"/>
    </location>
</feature>
<evidence type="ECO:0000313" key="4">
    <source>
        <dbReference type="Proteomes" id="UP000708208"/>
    </source>
</evidence>
<feature type="compositionally biased region" description="Pro residues" evidence="1">
    <location>
        <begin position="134"/>
        <end position="148"/>
    </location>
</feature>
<evidence type="ECO:0000313" key="3">
    <source>
        <dbReference type="EMBL" id="CAG7835482.1"/>
    </source>
</evidence>